<feature type="region of interest" description="Disordered" evidence="1">
    <location>
        <begin position="31"/>
        <end position="54"/>
    </location>
</feature>
<dbReference type="RefSeq" id="WP_371238718.1">
    <property type="nucleotide sequence ID" value="NZ_JAHWZY010000014.1"/>
</dbReference>
<evidence type="ECO:0000256" key="2">
    <source>
        <dbReference type="SAM" id="SignalP"/>
    </source>
</evidence>
<evidence type="ECO:0000313" key="4">
    <source>
        <dbReference type="Proteomes" id="UP001567537"/>
    </source>
</evidence>
<gene>
    <name evidence="3" type="ORF">KYY02_16195</name>
</gene>
<proteinExistence type="predicted"/>
<reference evidence="3 4" key="1">
    <citation type="journal article" date="2021" name="Res Sq">
        <title>Streptomyces Pimoensis sp. nov., Isolated From the Taklimakan Desert in Xinjiang, China.</title>
        <authorList>
            <person name="Zhang P."/>
            <person name="Luo X."/>
            <person name="Luo X."/>
            <person name="Liu Z."/>
            <person name="Xia Z."/>
            <person name="Wan C."/>
            <person name="zhang L."/>
        </authorList>
    </citation>
    <scope>NUCLEOTIDE SEQUENCE [LARGE SCALE GENOMIC DNA]</scope>
    <source>
        <strain evidence="3 4">TRM75549</strain>
    </source>
</reference>
<feature type="signal peptide" evidence="2">
    <location>
        <begin position="1"/>
        <end position="31"/>
    </location>
</feature>
<keyword evidence="2" id="KW-0732">Signal</keyword>
<accession>A0ABV4IZY1</accession>
<comment type="caution">
    <text evidence="3">The sequence shown here is derived from an EMBL/GenBank/DDBJ whole genome shotgun (WGS) entry which is preliminary data.</text>
</comment>
<keyword evidence="4" id="KW-1185">Reference proteome</keyword>
<dbReference type="Proteomes" id="UP001567537">
    <property type="component" value="Unassembled WGS sequence"/>
</dbReference>
<evidence type="ECO:0000256" key="1">
    <source>
        <dbReference type="SAM" id="MobiDB-lite"/>
    </source>
</evidence>
<sequence>MLERTRTTERYARGLAAAVAAVAALVLAANAGPTKAVDPEPDHRTTTPVEAAVR</sequence>
<name>A0ABV4IZY1_9ACTN</name>
<organism evidence="3 4">
    <name type="scientific">Streptomyces pimonensis</name>
    <dbReference type="NCBI Taxonomy" id="2860288"/>
    <lineage>
        <taxon>Bacteria</taxon>
        <taxon>Bacillati</taxon>
        <taxon>Actinomycetota</taxon>
        <taxon>Actinomycetes</taxon>
        <taxon>Kitasatosporales</taxon>
        <taxon>Streptomycetaceae</taxon>
        <taxon>Streptomyces</taxon>
    </lineage>
</organism>
<evidence type="ECO:0000313" key="3">
    <source>
        <dbReference type="EMBL" id="MEZ3180169.1"/>
    </source>
</evidence>
<feature type="chain" id="PRO_5045336111" evidence="2">
    <location>
        <begin position="32"/>
        <end position="54"/>
    </location>
</feature>
<dbReference type="EMBL" id="JAHWZY010000014">
    <property type="protein sequence ID" value="MEZ3180169.1"/>
    <property type="molecule type" value="Genomic_DNA"/>
</dbReference>
<protein>
    <submittedName>
        <fullName evidence="3">Uncharacterized protein</fullName>
    </submittedName>
</protein>